<evidence type="ECO:0000256" key="3">
    <source>
        <dbReference type="PROSITE-ProRule" id="PRU10133"/>
    </source>
</evidence>
<feature type="region of interest" description="Disordered" evidence="4">
    <location>
        <begin position="51"/>
        <end position="149"/>
    </location>
</feature>
<gene>
    <name evidence="7" type="ORF">TRUGW13939_03047</name>
</gene>
<dbReference type="CDD" id="cd23804">
    <property type="entry name" value="UBCc_UBE2S"/>
    <property type="match status" value="1"/>
</dbReference>
<dbReference type="KEGG" id="trg:TRUGW13939_03047"/>
<feature type="region of interest" description="Disordered" evidence="4">
    <location>
        <begin position="595"/>
        <end position="646"/>
    </location>
</feature>
<keyword evidence="2" id="KW-0833">Ubl conjugation pathway</keyword>
<sequence length="646" mass="67782">MRSAFALVAFSAVALAQSTVTPVAVDNPATQYLTETNSLGVVTGQPDAVTSQPAAVTSQPGAASIPAGLTTPVVVPTPTTTTSIGETTGPVSSGTTQTGFTTTASASASGSDTASESGSSASGTGTGTASGSAASSTGTGAAAPGATAGPVDSSAAASSFLGASRSSGLAWPLYFPASCRLLCSLYTPTRTQPFPPPFPLSLCRMVSKLRRLIADHADLHNADLPPNYLFPGADGLATDDLSQLTVLVAGPHGTPYADGLWRLHLRIPEDYPASPPKAAFKTRIWHPNVEESSGAVCVDTLKRDWEPKLTLRDILVTISCLLIHPNPDSALNSSAGALLQEDYIEFARQAKLMTSIHAPVPNNLKQPVLEAKQRGEDPAMVPRLEPEQQPSTQAQETRRIGLVMKPTATAASVEAQDENMQSDSEDLMDDYKENDPSLSPEPITSAPPFSRRNDQEKRPLSVIATAPPRDTDVVMYDSSSDDDGSSDGMTSSARNIAANVTNKTSPASSFQEYDTPSGTRQQHPQKAFAHASSVLNSSYEIYEDEQGEPATSPNRRVSRGKENVTSTLFSTKNSSSLSLPTTPQTASLVMKAPSQPRAPLGQFHNNPAVATRPLEPTKVTKPALGSGVRKGSAAVKRKPRIGLRRL</sequence>
<name>A0A7H8QPZ1_TALRU</name>
<feature type="compositionally biased region" description="Polar residues" evidence="4">
    <location>
        <begin position="51"/>
        <end position="61"/>
    </location>
</feature>
<keyword evidence="1" id="KW-0808">Transferase</keyword>
<dbReference type="Gene3D" id="3.10.110.10">
    <property type="entry name" value="Ubiquitin Conjugating Enzyme"/>
    <property type="match status" value="1"/>
</dbReference>
<evidence type="ECO:0000256" key="5">
    <source>
        <dbReference type="SAM" id="SignalP"/>
    </source>
</evidence>
<dbReference type="InterPro" id="IPR023313">
    <property type="entry name" value="UBQ-conjugating_AS"/>
</dbReference>
<dbReference type="InterPro" id="IPR016135">
    <property type="entry name" value="UBQ-conjugating_enzyme/RWD"/>
</dbReference>
<dbReference type="PROSITE" id="PS50127">
    <property type="entry name" value="UBC_2"/>
    <property type="match status" value="1"/>
</dbReference>
<dbReference type="GeneID" id="55990553"/>
<dbReference type="EMBL" id="CP055899">
    <property type="protein sequence ID" value="QKX55948.1"/>
    <property type="molecule type" value="Genomic_DNA"/>
</dbReference>
<dbReference type="SMART" id="SM00212">
    <property type="entry name" value="UBCc"/>
    <property type="match status" value="1"/>
</dbReference>
<evidence type="ECO:0000256" key="2">
    <source>
        <dbReference type="ARBA" id="ARBA00022786"/>
    </source>
</evidence>
<dbReference type="SUPFAM" id="SSF54495">
    <property type="entry name" value="UBC-like"/>
    <property type="match status" value="1"/>
</dbReference>
<evidence type="ECO:0000256" key="1">
    <source>
        <dbReference type="ARBA" id="ARBA00022679"/>
    </source>
</evidence>
<feature type="region of interest" description="Disordered" evidence="4">
    <location>
        <begin position="542"/>
        <end position="563"/>
    </location>
</feature>
<dbReference type="OrthoDB" id="10069349at2759"/>
<feature type="compositionally biased region" description="Polar residues" evidence="4">
    <location>
        <begin position="498"/>
        <end position="524"/>
    </location>
</feature>
<proteinExistence type="predicted"/>
<dbReference type="PROSITE" id="PS00183">
    <property type="entry name" value="UBC_1"/>
    <property type="match status" value="1"/>
</dbReference>
<evidence type="ECO:0000256" key="4">
    <source>
        <dbReference type="SAM" id="MobiDB-lite"/>
    </source>
</evidence>
<feature type="domain" description="UBC core" evidence="6">
    <location>
        <begin position="207"/>
        <end position="359"/>
    </location>
</feature>
<evidence type="ECO:0000259" key="6">
    <source>
        <dbReference type="PROSITE" id="PS50127"/>
    </source>
</evidence>
<dbReference type="FunFam" id="3.10.110.10:FF:000077">
    <property type="entry name" value="Ubiquitin conjugating enzyme E2"/>
    <property type="match status" value="1"/>
</dbReference>
<dbReference type="PANTHER" id="PTHR24068">
    <property type="entry name" value="UBIQUITIN-CONJUGATING ENZYME E2"/>
    <property type="match status" value="1"/>
</dbReference>
<dbReference type="Pfam" id="PF00179">
    <property type="entry name" value="UQ_con"/>
    <property type="match status" value="1"/>
</dbReference>
<organism evidence="7 8">
    <name type="scientific">Talaromyces rugulosus</name>
    <name type="common">Penicillium rugulosum</name>
    <dbReference type="NCBI Taxonomy" id="121627"/>
    <lineage>
        <taxon>Eukaryota</taxon>
        <taxon>Fungi</taxon>
        <taxon>Dikarya</taxon>
        <taxon>Ascomycota</taxon>
        <taxon>Pezizomycotina</taxon>
        <taxon>Eurotiomycetes</taxon>
        <taxon>Eurotiomycetidae</taxon>
        <taxon>Eurotiales</taxon>
        <taxon>Trichocomaceae</taxon>
        <taxon>Talaromyces</taxon>
        <taxon>Talaromyces sect. Islandici</taxon>
    </lineage>
</organism>
<dbReference type="GO" id="GO:0016740">
    <property type="term" value="F:transferase activity"/>
    <property type="evidence" value="ECO:0007669"/>
    <property type="project" value="UniProtKB-KW"/>
</dbReference>
<feature type="region of interest" description="Disordered" evidence="4">
    <location>
        <begin position="407"/>
        <end position="527"/>
    </location>
</feature>
<feature type="signal peptide" evidence="5">
    <location>
        <begin position="1"/>
        <end position="16"/>
    </location>
</feature>
<keyword evidence="5" id="KW-0732">Signal</keyword>
<dbReference type="RefSeq" id="XP_035342126.1">
    <property type="nucleotide sequence ID" value="XM_035486233.1"/>
</dbReference>
<feature type="compositionally biased region" description="Low complexity" evidence="4">
    <location>
        <begin position="92"/>
        <end position="149"/>
    </location>
</feature>
<feature type="region of interest" description="Disordered" evidence="4">
    <location>
        <begin position="381"/>
        <end position="400"/>
    </location>
</feature>
<feature type="compositionally biased region" description="Basic residues" evidence="4">
    <location>
        <begin position="635"/>
        <end position="646"/>
    </location>
</feature>
<evidence type="ECO:0000313" key="8">
    <source>
        <dbReference type="Proteomes" id="UP000509510"/>
    </source>
</evidence>
<dbReference type="AlphaFoldDB" id="A0A7H8QPZ1"/>
<dbReference type="InterPro" id="IPR000608">
    <property type="entry name" value="UBC"/>
</dbReference>
<evidence type="ECO:0000313" key="7">
    <source>
        <dbReference type="EMBL" id="QKX55948.1"/>
    </source>
</evidence>
<dbReference type="Proteomes" id="UP000509510">
    <property type="component" value="Chromosome II"/>
</dbReference>
<reference evidence="8" key="1">
    <citation type="submission" date="2020-06" db="EMBL/GenBank/DDBJ databases">
        <title>A chromosome-scale genome assembly of Talaromyces rugulosus W13939.</title>
        <authorList>
            <person name="Wang B."/>
            <person name="Guo L."/>
            <person name="Ye K."/>
            <person name="Wang L."/>
        </authorList>
    </citation>
    <scope>NUCLEOTIDE SEQUENCE [LARGE SCALE GENOMIC DNA]</scope>
    <source>
        <strain evidence="8">W13939</strain>
    </source>
</reference>
<accession>A0A7H8QPZ1</accession>
<feature type="compositionally biased region" description="Low complexity" evidence="4">
    <location>
        <begin position="70"/>
        <end position="82"/>
    </location>
</feature>
<feature type="active site" description="Glycyl thioester intermediate" evidence="3">
    <location>
        <position position="297"/>
    </location>
</feature>
<keyword evidence="8" id="KW-1185">Reference proteome</keyword>
<protein>
    <recommendedName>
        <fullName evidence="6">UBC core domain-containing protein</fullName>
    </recommendedName>
</protein>
<feature type="chain" id="PRO_5029018373" description="UBC core domain-containing protein" evidence="5">
    <location>
        <begin position="17"/>
        <end position="646"/>
    </location>
</feature>